<name>A0A4E0S191_9HYME</name>
<feature type="transmembrane region" description="Helical" evidence="8">
    <location>
        <begin position="53"/>
        <end position="73"/>
    </location>
</feature>
<feature type="transmembrane region" description="Helical" evidence="8">
    <location>
        <begin position="180"/>
        <end position="199"/>
    </location>
</feature>
<evidence type="ECO:0000313" key="10">
    <source>
        <dbReference type="Proteomes" id="UP000297026"/>
    </source>
</evidence>
<evidence type="ECO:0000256" key="2">
    <source>
        <dbReference type="ARBA" id="ARBA00022475"/>
    </source>
</evidence>
<dbReference type="AlphaFoldDB" id="A0A4E0S191"/>
<dbReference type="GO" id="GO:0008049">
    <property type="term" value="P:male courtship behavior"/>
    <property type="evidence" value="ECO:0007669"/>
    <property type="project" value="TreeGrafter"/>
</dbReference>
<feature type="transmembrane region" description="Helical" evidence="8">
    <location>
        <begin position="372"/>
        <end position="396"/>
    </location>
</feature>
<gene>
    <name evidence="9" type="primary">Gr25</name>
    <name evidence="9" type="ORF">DALL_DALL000373</name>
</gene>
<comment type="subcellular location">
    <subcellularLocation>
        <location evidence="1 8">Cell membrane</location>
        <topology evidence="1 8">Multi-pass membrane protein</topology>
    </subcellularLocation>
</comment>
<keyword evidence="3 8" id="KW-0812">Transmembrane</keyword>
<evidence type="ECO:0000256" key="5">
    <source>
        <dbReference type="ARBA" id="ARBA00023136"/>
    </source>
</evidence>
<evidence type="ECO:0000256" key="6">
    <source>
        <dbReference type="ARBA" id="ARBA00023170"/>
    </source>
</evidence>
<organism evidence="9 10">
    <name type="scientific">Diachasma alloeum</name>
    <dbReference type="NCBI Taxonomy" id="454923"/>
    <lineage>
        <taxon>Eukaryota</taxon>
        <taxon>Metazoa</taxon>
        <taxon>Ecdysozoa</taxon>
        <taxon>Arthropoda</taxon>
        <taxon>Hexapoda</taxon>
        <taxon>Insecta</taxon>
        <taxon>Pterygota</taxon>
        <taxon>Neoptera</taxon>
        <taxon>Endopterygota</taxon>
        <taxon>Hymenoptera</taxon>
        <taxon>Apocrita</taxon>
        <taxon>Ichneumonoidea</taxon>
        <taxon>Braconidae</taxon>
        <taxon>Opiinae</taxon>
        <taxon>Diachasma</taxon>
    </lineage>
</organism>
<dbReference type="GO" id="GO:0030424">
    <property type="term" value="C:axon"/>
    <property type="evidence" value="ECO:0007669"/>
    <property type="project" value="TreeGrafter"/>
</dbReference>
<dbReference type="GO" id="GO:0007165">
    <property type="term" value="P:signal transduction"/>
    <property type="evidence" value="ECO:0007669"/>
    <property type="project" value="UniProtKB-KW"/>
</dbReference>
<dbReference type="Pfam" id="PF08395">
    <property type="entry name" value="7tm_7"/>
    <property type="match status" value="1"/>
</dbReference>
<evidence type="ECO:0000256" key="7">
    <source>
        <dbReference type="ARBA" id="ARBA00023224"/>
    </source>
</evidence>
<evidence type="ECO:0000313" key="9">
    <source>
        <dbReference type="EMBL" id="THK33170.1"/>
    </source>
</evidence>
<dbReference type="GO" id="GO:0005886">
    <property type="term" value="C:plasma membrane"/>
    <property type="evidence" value="ECO:0007669"/>
    <property type="project" value="UniProtKB-SubCell"/>
</dbReference>
<evidence type="ECO:0000256" key="4">
    <source>
        <dbReference type="ARBA" id="ARBA00022989"/>
    </source>
</evidence>
<dbReference type="PANTHER" id="PTHR21143:SF133">
    <property type="entry name" value="GUSTATORY AND PHEROMONE RECEPTOR 32A-RELATED"/>
    <property type="match status" value="1"/>
</dbReference>
<accession>A0A4E0S191</accession>
<sequence>MKSKEILLKIYLIIFRINYIISSLLGLAPCSIKIVNRSAQRIDLTLIFSYSRVGCAYNIVLIMLCVVIIVIGVPLLEEMQYPNDSKTLKTITITLSTMGNIGAIVIISTHAILQRRIIKIGNQLHEFDRKYGDKLIGRRANAFRDFRRMMPIIFLFFIWTGLLVTTGIAEEEVYILNSSVWASCFSWFLTQYSLVILVLRGRFEGINNALLATAKYPIGFEENSLFRGSVTNDRLIIKNLSIMKQARKEIHKITREVSRFYSFPVLIIISYCCCCSVNSMYYCVLTLIDPEVDVFTNIIIIDSIFWTLITLYPIVMLSTSVDAFHEEVCKTADIVYDIMETYAPNKDIESELNNFAIELLHRRVVFNACGMFSLDCTLLHSIFGMIVTYLLILLQFKPAGSDSKN</sequence>
<feature type="transmembrane region" description="Helical" evidence="8">
    <location>
        <begin position="6"/>
        <end position="32"/>
    </location>
</feature>
<dbReference type="GO" id="GO:0043025">
    <property type="term" value="C:neuronal cell body"/>
    <property type="evidence" value="ECO:0007669"/>
    <property type="project" value="TreeGrafter"/>
</dbReference>
<comment type="caution">
    <text evidence="8">Lacks conserved residue(s) required for the propagation of feature annotation.</text>
</comment>
<proteinExistence type="inferred from homology"/>
<dbReference type="PANTHER" id="PTHR21143">
    <property type="entry name" value="INVERTEBRATE GUSTATORY RECEPTOR"/>
    <property type="match status" value="1"/>
</dbReference>
<dbReference type="EMBL" id="ML158890">
    <property type="protein sequence ID" value="THK33170.1"/>
    <property type="molecule type" value="Genomic_DNA"/>
</dbReference>
<keyword evidence="5 8" id="KW-0472">Membrane</keyword>
<dbReference type="Proteomes" id="UP000297026">
    <property type="component" value="Unassembled WGS sequence"/>
</dbReference>
<comment type="function">
    <text evidence="8">Gustatory receptor which mediates acceptance or avoidance behavior, depending on its substrates.</text>
</comment>
<evidence type="ECO:0000256" key="1">
    <source>
        <dbReference type="ARBA" id="ARBA00004651"/>
    </source>
</evidence>
<reference evidence="9" key="1">
    <citation type="submission" date="2019-02" db="EMBL/GenBank/DDBJ databases">
        <title>Genome of the parasitoid wasp Diachasma alloeum, an emerging model for ecological speciation and transitions to asexual reproduction.</title>
        <authorList>
            <person name="Robertson H.M."/>
            <person name="Walden K.K."/>
            <person name="Tvedte E.S."/>
            <person name="Hood G.R."/>
            <person name="Feder J.L."/>
            <person name="Forbes A.A."/>
            <person name="Logsdon J.M."/>
            <person name="Mcelroy K.E."/>
        </authorList>
    </citation>
    <scope>NUCLEOTIDE SEQUENCE [LARGE SCALE GENOMIC DNA]</scope>
    <source>
        <strain evidence="9">Michigan</strain>
    </source>
</reference>
<evidence type="ECO:0000256" key="8">
    <source>
        <dbReference type="RuleBase" id="RU363108"/>
    </source>
</evidence>
<feature type="transmembrane region" description="Helical" evidence="8">
    <location>
        <begin position="149"/>
        <end position="168"/>
    </location>
</feature>
<dbReference type="GO" id="GO:0030425">
    <property type="term" value="C:dendrite"/>
    <property type="evidence" value="ECO:0007669"/>
    <property type="project" value="TreeGrafter"/>
</dbReference>
<feature type="transmembrane region" description="Helical" evidence="8">
    <location>
        <begin position="294"/>
        <end position="315"/>
    </location>
</feature>
<comment type="similarity">
    <text evidence="8">Belongs to the insect chemoreceptor superfamily. Gustatory receptor (GR) family.</text>
</comment>
<keyword evidence="2 8" id="KW-1003">Cell membrane</keyword>
<keyword evidence="7 8" id="KW-0807">Transducer</keyword>
<feature type="transmembrane region" description="Helical" evidence="8">
    <location>
        <begin position="260"/>
        <end position="282"/>
    </location>
</feature>
<evidence type="ECO:0000256" key="3">
    <source>
        <dbReference type="ARBA" id="ARBA00022692"/>
    </source>
</evidence>
<keyword evidence="6 8" id="KW-0675">Receptor</keyword>
<dbReference type="GO" id="GO:0007635">
    <property type="term" value="P:chemosensory behavior"/>
    <property type="evidence" value="ECO:0007669"/>
    <property type="project" value="TreeGrafter"/>
</dbReference>
<protein>
    <recommendedName>
        <fullName evidence="8">Gustatory receptor</fullName>
    </recommendedName>
</protein>
<keyword evidence="4 8" id="KW-1133">Transmembrane helix</keyword>
<keyword evidence="10" id="KW-1185">Reference proteome</keyword>
<dbReference type="InterPro" id="IPR013604">
    <property type="entry name" value="7TM_chemorcpt"/>
</dbReference>
<dbReference type="GO" id="GO:0050909">
    <property type="term" value="P:sensory perception of taste"/>
    <property type="evidence" value="ECO:0007669"/>
    <property type="project" value="InterPro"/>
</dbReference>
<feature type="transmembrane region" description="Helical" evidence="8">
    <location>
        <begin position="93"/>
        <end position="113"/>
    </location>
</feature>
<dbReference type="OrthoDB" id="6366728at2759"/>